<protein>
    <submittedName>
        <fullName evidence="8">DoxX family membrane protein</fullName>
    </submittedName>
</protein>
<proteinExistence type="inferred from homology"/>
<keyword evidence="3" id="KW-1003">Cell membrane</keyword>
<feature type="transmembrane region" description="Helical" evidence="7">
    <location>
        <begin position="81"/>
        <end position="101"/>
    </location>
</feature>
<keyword evidence="5 7" id="KW-1133">Transmembrane helix</keyword>
<dbReference type="InterPro" id="IPR051907">
    <property type="entry name" value="DoxX-like_oxidoreductase"/>
</dbReference>
<gene>
    <name evidence="8" type="ORF">GNZ13_02895</name>
</gene>
<name>A0A972NHP6_9BURK</name>
<dbReference type="Pfam" id="PF07681">
    <property type="entry name" value="DoxX"/>
    <property type="match status" value="1"/>
</dbReference>
<comment type="caution">
    <text evidence="8">The sequence shown here is derived from an EMBL/GenBank/DDBJ whole genome shotgun (WGS) entry which is preliminary data.</text>
</comment>
<evidence type="ECO:0000256" key="5">
    <source>
        <dbReference type="ARBA" id="ARBA00022989"/>
    </source>
</evidence>
<accession>A0A972NHP6</accession>
<dbReference type="EMBL" id="WOEZ01000017">
    <property type="protein sequence ID" value="NPT53586.1"/>
    <property type="molecule type" value="Genomic_DNA"/>
</dbReference>
<dbReference type="Proteomes" id="UP000655523">
    <property type="component" value="Unassembled WGS sequence"/>
</dbReference>
<reference evidence="8 9" key="1">
    <citation type="submission" date="2019-11" db="EMBL/GenBank/DDBJ databases">
        <title>Metabolism of dissolved organic matter in forest soils.</title>
        <authorList>
            <person name="Cyle K.T."/>
            <person name="Wilhelm R.C."/>
            <person name="Martinez C.E."/>
        </authorList>
    </citation>
    <scope>NUCLEOTIDE SEQUENCE [LARGE SCALE GENOMIC DNA]</scope>
    <source>
        <strain evidence="8 9">5N</strain>
    </source>
</reference>
<dbReference type="RefSeq" id="WP_172160322.1">
    <property type="nucleotide sequence ID" value="NZ_WOEZ01000017.1"/>
</dbReference>
<dbReference type="AlphaFoldDB" id="A0A972NHP6"/>
<sequence>MHTTSEGTHPRLADAGLLYLRVTGSVLVLLVHGLPKAMHYASQVAAIEDPLHIGKTLTLCFAIFGEVFCPLLMIAGIGTRVAALPILLITLMALAVVHRDWTLEQGQFAWMLLIIFGTVAIAGAGRYRISALLGSRSSTRGIRR</sequence>
<evidence type="ECO:0000256" key="4">
    <source>
        <dbReference type="ARBA" id="ARBA00022692"/>
    </source>
</evidence>
<keyword evidence="4 7" id="KW-0812">Transmembrane</keyword>
<comment type="subcellular location">
    <subcellularLocation>
        <location evidence="1">Cell membrane</location>
        <topology evidence="1">Multi-pass membrane protein</topology>
    </subcellularLocation>
</comment>
<evidence type="ECO:0000256" key="2">
    <source>
        <dbReference type="ARBA" id="ARBA00006679"/>
    </source>
</evidence>
<keyword evidence="6 7" id="KW-0472">Membrane</keyword>
<evidence type="ECO:0000256" key="1">
    <source>
        <dbReference type="ARBA" id="ARBA00004651"/>
    </source>
</evidence>
<dbReference type="GO" id="GO:0005886">
    <property type="term" value="C:plasma membrane"/>
    <property type="evidence" value="ECO:0007669"/>
    <property type="project" value="UniProtKB-SubCell"/>
</dbReference>
<evidence type="ECO:0000256" key="3">
    <source>
        <dbReference type="ARBA" id="ARBA00022475"/>
    </source>
</evidence>
<evidence type="ECO:0000313" key="9">
    <source>
        <dbReference type="Proteomes" id="UP000655523"/>
    </source>
</evidence>
<comment type="similarity">
    <text evidence="2">Belongs to the DoxX family.</text>
</comment>
<keyword evidence="9" id="KW-1185">Reference proteome</keyword>
<evidence type="ECO:0000256" key="6">
    <source>
        <dbReference type="ARBA" id="ARBA00023136"/>
    </source>
</evidence>
<evidence type="ECO:0000313" key="8">
    <source>
        <dbReference type="EMBL" id="NPT53586.1"/>
    </source>
</evidence>
<dbReference type="InterPro" id="IPR032808">
    <property type="entry name" value="DoxX"/>
</dbReference>
<organism evidence="8 9">
    <name type="scientific">Paraburkholderia elongata</name>
    <dbReference type="NCBI Taxonomy" id="2675747"/>
    <lineage>
        <taxon>Bacteria</taxon>
        <taxon>Pseudomonadati</taxon>
        <taxon>Pseudomonadota</taxon>
        <taxon>Betaproteobacteria</taxon>
        <taxon>Burkholderiales</taxon>
        <taxon>Burkholderiaceae</taxon>
        <taxon>Paraburkholderia</taxon>
    </lineage>
</organism>
<dbReference type="PANTHER" id="PTHR33452:SF1">
    <property type="entry name" value="INNER MEMBRANE PROTEIN YPHA-RELATED"/>
    <property type="match status" value="1"/>
</dbReference>
<dbReference type="PANTHER" id="PTHR33452">
    <property type="entry name" value="OXIDOREDUCTASE CATD-RELATED"/>
    <property type="match status" value="1"/>
</dbReference>
<feature type="transmembrane region" description="Helical" evidence="7">
    <location>
        <begin position="107"/>
        <end position="127"/>
    </location>
</feature>
<feature type="transmembrane region" description="Helical" evidence="7">
    <location>
        <begin position="12"/>
        <end position="33"/>
    </location>
</feature>
<evidence type="ECO:0000256" key="7">
    <source>
        <dbReference type="SAM" id="Phobius"/>
    </source>
</evidence>